<dbReference type="PANTHER" id="PTHR23048">
    <property type="entry name" value="MYOSIN LIGHT CHAIN 1, 3"/>
    <property type="match status" value="1"/>
</dbReference>
<keyword evidence="2" id="KW-0514">Muscle protein</keyword>
<sequence length="106" mass="11692">MSAEELSKDQVALLKNAFDTFDVEKKGSIGTVMIGTILSMLGVQTTEQMLADIINEVDEDGTYRTKIAYLGPEGTIEFCYSKVVNYSRHQVQGLCAISTTLVRFGF</sequence>
<dbReference type="GO" id="GO:0005509">
    <property type="term" value="F:calcium ion binding"/>
    <property type="evidence" value="ECO:0007669"/>
    <property type="project" value="InterPro"/>
</dbReference>
<dbReference type="AlphaFoldDB" id="A0A9P0Q5D0"/>
<evidence type="ECO:0000256" key="1">
    <source>
        <dbReference type="ARBA" id="ARBA00022723"/>
    </source>
</evidence>
<reference evidence="5" key="1">
    <citation type="submission" date="2022-03" db="EMBL/GenBank/DDBJ databases">
        <authorList>
            <person name="Sayadi A."/>
        </authorList>
    </citation>
    <scope>NUCLEOTIDE SEQUENCE</scope>
</reference>
<dbReference type="PANTHER" id="PTHR23048:SF46">
    <property type="entry name" value="TROPONIN C-LIKE ISOFORM X1"/>
    <property type="match status" value="1"/>
</dbReference>
<evidence type="ECO:0000259" key="4">
    <source>
        <dbReference type="PROSITE" id="PS50222"/>
    </source>
</evidence>
<dbReference type="InterPro" id="IPR002048">
    <property type="entry name" value="EF_hand_dom"/>
</dbReference>
<dbReference type="Gene3D" id="1.10.238.10">
    <property type="entry name" value="EF-hand"/>
    <property type="match status" value="1"/>
</dbReference>
<accession>A0A9P0Q5D0</accession>
<evidence type="ECO:0000313" key="5">
    <source>
        <dbReference type="EMBL" id="CAH2009579.1"/>
    </source>
</evidence>
<evidence type="ECO:0000256" key="2">
    <source>
        <dbReference type="ARBA" id="ARBA00023179"/>
    </source>
</evidence>
<evidence type="ECO:0000256" key="3">
    <source>
        <dbReference type="ARBA" id="ARBA00038202"/>
    </source>
</evidence>
<evidence type="ECO:0000313" key="6">
    <source>
        <dbReference type="Proteomes" id="UP001152888"/>
    </source>
</evidence>
<protein>
    <recommendedName>
        <fullName evidence="4">EF-hand domain-containing protein</fullName>
    </recommendedName>
</protein>
<dbReference type="OrthoDB" id="26525at2759"/>
<dbReference type="SUPFAM" id="SSF47473">
    <property type="entry name" value="EF-hand"/>
    <property type="match status" value="1"/>
</dbReference>
<dbReference type="InterPro" id="IPR050230">
    <property type="entry name" value="CALM/Myosin/TropC-like"/>
</dbReference>
<keyword evidence="6" id="KW-1185">Reference proteome</keyword>
<feature type="domain" description="EF-hand" evidence="4">
    <location>
        <begin position="9"/>
        <end position="44"/>
    </location>
</feature>
<dbReference type="PROSITE" id="PS50222">
    <property type="entry name" value="EF_HAND_2"/>
    <property type="match status" value="1"/>
</dbReference>
<comment type="caution">
    <text evidence="5">The sequence shown here is derived from an EMBL/GenBank/DDBJ whole genome shotgun (WGS) entry which is preliminary data.</text>
</comment>
<dbReference type="InterPro" id="IPR011992">
    <property type="entry name" value="EF-hand-dom_pair"/>
</dbReference>
<comment type="similarity">
    <text evidence="3">Belongs to the troponin C family.</text>
</comment>
<dbReference type="Proteomes" id="UP001152888">
    <property type="component" value="Unassembled WGS sequence"/>
</dbReference>
<name>A0A9P0Q5D0_ACAOB</name>
<dbReference type="GO" id="GO:0016460">
    <property type="term" value="C:myosin II complex"/>
    <property type="evidence" value="ECO:0007669"/>
    <property type="project" value="TreeGrafter"/>
</dbReference>
<dbReference type="EMBL" id="CAKOFQ010007894">
    <property type="protein sequence ID" value="CAH2009579.1"/>
    <property type="molecule type" value="Genomic_DNA"/>
</dbReference>
<gene>
    <name evidence="5" type="ORF">ACAOBT_LOCUS30953</name>
</gene>
<organism evidence="5 6">
    <name type="scientific">Acanthoscelides obtectus</name>
    <name type="common">Bean weevil</name>
    <name type="synonym">Bruchus obtectus</name>
    <dbReference type="NCBI Taxonomy" id="200917"/>
    <lineage>
        <taxon>Eukaryota</taxon>
        <taxon>Metazoa</taxon>
        <taxon>Ecdysozoa</taxon>
        <taxon>Arthropoda</taxon>
        <taxon>Hexapoda</taxon>
        <taxon>Insecta</taxon>
        <taxon>Pterygota</taxon>
        <taxon>Neoptera</taxon>
        <taxon>Endopterygota</taxon>
        <taxon>Coleoptera</taxon>
        <taxon>Polyphaga</taxon>
        <taxon>Cucujiformia</taxon>
        <taxon>Chrysomeloidea</taxon>
        <taxon>Chrysomelidae</taxon>
        <taxon>Bruchinae</taxon>
        <taxon>Bruchini</taxon>
        <taxon>Acanthoscelides</taxon>
    </lineage>
</organism>
<keyword evidence="1" id="KW-0479">Metal-binding</keyword>
<proteinExistence type="inferred from homology"/>